<evidence type="ECO:0000313" key="1">
    <source>
        <dbReference type="EMBL" id="GEC97475.1"/>
    </source>
</evidence>
<name>A0A4Y4CX09_ZOORA</name>
<dbReference type="AlphaFoldDB" id="A0A4Y4CX09"/>
<accession>A0A4Y4CX09</accession>
<keyword evidence="2" id="KW-1185">Reference proteome</keyword>
<dbReference type="EMBL" id="BJNV01000091">
    <property type="protein sequence ID" value="GEC97475.1"/>
    <property type="molecule type" value="Genomic_DNA"/>
</dbReference>
<dbReference type="Proteomes" id="UP000318422">
    <property type="component" value="Unassembled WGS sequence"/>
</dbReference>
<organism evidence="1 2">
    <name type="scientific">Zoogloea ramigera</name>
    <dbReference type="NCBI Taxonomy" id="350"/>
    <lineage>
        <taxon>Bacteria</taxon>
        <taxon>Pseudomonadati</taxon>
        <taxon>Pseudomonadota</taxon>
        <taxon>Betaproteobacteria</taxon>
        <taxon>Rhodocyclales</taxon>
        <taxon>Zoogloeaceae</taxon>
        <taxon>Zoogloea</taxon>
    </lineage>
</organism>
<gene>
    <name evidence="1" type="ORF">ZRA01_35480</name>
</gene>
<dbReference type="NCBIfam" id="TIGR03373">
    <property type="entry name" value="VI_minor_4"/>
    <property type="match status" value="1"/>
</dbReference>
<evidence type="ECO:0000313" key="2">
    <source>
        <dbReference type="Proteomes" id="UP000318422"/>
    </source>
</evidence>
<comment type="caution">
    <text evidence="1">The sequence shown here is derived from an EMBL/GenBank/DDBJ whole genome shotgun (WGS) entry which is preliminary data.</text>
</comment>
<dbReference type="OrthoDB" id="9801841at2"/>
<dbReference type="Pfam" id="PF09867">
    <property type="entry name" value="TagF_N"/>
    <property type="match status" value="1"/>
</dbReference>
<proteinExistence type="predicted"/>
<protein>
    <submittedName>
        <fullName evidence="1">Type VI secretion-associated protein</fullName>
    </submittedName>
</protein>
<reference evidence="1 2" key="1">
    <citation type="submission" date="2019-06" db="EMBL/GenBank/DDBJ databases">
        <title>Whole genome shotgun sequence of Zoogloea ramigera NBRC 15342.</title>
        <authorList>
            <person name="Hosoyama A."/>
            <person name="Uohara A."/>
            <person name="Ohji S."/>
            <person name="Ichikawa N."/>
        </authorList>
    </citation>
    <scope>NUCLEOTIDE SEQUENCE [LARGE SCALE GENOMIC DNA]</scope>
    <source>
        <strain evidence="1 2">NBRC 15342</strain>
    </source>
</reference>
<dbReference type="Gene3D" id="3.40.1730.10">
    <property type="entry name" value="pa0076 domain"/>
    <property type="match status" value="1"/>
</dbReference>
<dbReference type="InterPro" id="IPR017748">
    <property type="entry name" value="TagF"/>
</dbReference>
<sequence>MSRGGDASATFFGKVPGRGDFVKGAGQHPLIATLDAWVSGAMELLAEDPGWKAAYDAARPIDFAFVGARSGVSVVGHLRPSVDASGRRFPFLAAAAVERDDTLMFRCAPCGLVEAWGQLAGHAASAVAGAAPAAWQGGLEAVDCGALFDTAIQGDPLGAFVRRSSLSALADLLGTRPEAVARVILAIGLLMRPVLDQPTLGIDKDLILPLPAEPRAARQVAGLWLYLVSAFLRRTGLELQVLIPCGGAPAHLFIGFRGAAADTLRNALVPSAAAGAQAVRLVDPEWIDTQPALTHEPGVARLASYLAQPGIGLELVVNSFREVFLGE</sequence>
<dbReference type="InterPro" id="IPR038225">
    <property type="entry name" value="TagF_sf"/>
</dbReference>